<dbReference type="GO" id="GO:0006654">
    <property type="term" value="P:phosphatidic acid biosynthetic process"/>
    <property type="evidence" value="ECO:0007669"/>
    <property type="project" value="TreeGrafter"/>
</dbReference>
<comment type="pathway">
    <text evidence="1">Lipid metabolism.</text>
</comment>
<dbReference type="Proteomes" id="UP000019151">
    <property type="component" value="Chromosome"/>
</dbReference>
<evidence type="ECO:0000256" key="3">
    <source>
        <dbReference type="ARBA" id="ARBA00023315"/>
    </source>
</evidence>
<keyword evidence="2 6" id="KW-0808">Transferase</keyword>
<dbReference type="OrthoDB" id="9809618at2"/>
<dbReference type="SMART" id="SM00563">
    <property type="entry name" value="PlsC"/>
    <property type="match status" value="1"/>
</dbReference>
<dbReference type="HOGENOM" id="CLU_027938_6_2_0"/>
<accession>W0R9Y8</accession>
<dbReference type="GO" id="GO:0003841">
    <property type="term" value="F:1-acylglycerol-3-phosphate O-acyltransferase activity"/>
    <property type="evidence" value="ECO:0007669"/>
    <property type="project" value="TreeGrafter"/>
</dbReference>
<gene>
    <name evidence="6" type="ORF">J421_0084</name>
</gene>
<sequence length="267" mass="29392">MQRLVSAWVWTAWVLIVLLGFPVACVIFAATAPFDPGRYAVGRWFRLLGKAAAAANPWWRIRVSGVRIDDPRRPYVAVANHESYADIMLLCYLPWEMKWLSKKTIFNIPVMGWMMRMAGDIPVVRGDRDSGLDALAQCKDRLGKRVSVMIFPEGTRSPNDELLQFKGGAFSLAVDAQVPILPIAIAGTRDAMAKHSFRVNRAVAGCRVLPPIETAGMGPRDVPALRNRVRALIDETRRQLRDELAGAPTPPNAHAAEPTDTAPSGVA</sequence>
<evidence type="ECO:0000313" key="7">
    <source>
        <dbReference type="Proteomes" id="UP000019151"/>
    </source>
</evidence>
<dbReference type="RefSeq" id="WP_025409179.1">
    <property type="nucleotide sequence ID" value="NZ_CP007128.1"/>
</dbReference>
<dbReference type="PANTHER" id="PTHR10434:SF11">
    <property type="entry name" value="1-ACYL-SN-GLYCEROL-3-PHOSPHATE ACYLTRANSFERASE"/>
    <property type="match status" value="1"/>
</dbReference>
<keyword evidence="7" id="KW-1185">Reference proteome</keyword>
<dbReference type="PATRIC" id="fig|861299.3.peg.81"/>
<evidence type="ECO:0000256" key="2">
    <source>
        <dbReference type="ARBA" id="ARBA00022679"/>
    </source>
</evidence>
<feature type="domain" description="Phospholipid/glycerol acyltransferase" evidence="5">
    <location>
        <begin position="75"/>
        <end position="188"/>
    </location>
</feature>
<feature type="region of interest" description="Disordered" evidence="4">
    <location>
        <begin position="243"/>
        <end position="267"/>
    </location>
</feature>
<keyword evidence="3 6" id="KW-0012">Acyltransferase</keyword>
<name>W0R9Y8_9BACT</name>
<dbReference type="FunCoup" id="W0R9Y8">
    <property type="interactions" value="269"/>
</dbReference>
<dbReference type="eggNOG" id="COG0204">
    <property type="taxonomic scope" value="Bacteria"/>
</dbReference>
<dbReference type="InParanoid" id="W0R9Y8"/>
<dbReference type="STRING" id="861299.J421_0084"/>
<evidence type="ECO:0000313" key="6">
    <source>
        <dbReference type="EMBL" id="AHG87621.1"/>
    </source>
</evidence>
<protein>
    <submittedName>
        <fullName evidence="6">Phospholipid/glycerol acyltransferase</fullName>
    </submittedName>
</protein>
<dbReference type="Pfam" id="PF01553">
    <property type="entry name" value="Acyltransferase"/>
    <property type="match status" value="1"/>
</dbReference>
<dbReference type="SUPFAM" id="SSF69593">
    <property type="entry name" value="Glycerol-3-phosphate (1)-acyltransferase"/>
    <property type="match status" value="1"/>
</dbReference>
<dbReference type="EMBL" id="CP007128">
    <property type="protein sequence ID" value="AHG87621.1"/>
    <property type="molecule type" value="Genomic_DNA"/>
</dbReference>
<evidence type="ECO:0000256" key="1">
    <source>
        <dbReference type="ARBA" id="ARBA00005189"/>
    </source>
</evidence>
<dbReference type="InterPro" id="IPR002123">
    <property type="entry name" value="Plipid/glycerol_acylTrfase"/>
</dbReference>
<proteinExistence type="predicted"/>
<dbReference type="PANTHER" id="PTHR10434">
    <property type="entry name" value="1-ACYL-SN-GLYCEROL-3-PHOSPHATE ACYLTRANSFERASE"/>
    <property type="match status" value="1"/>
</dbReference>
<dbReference type="CDD" id="cd07989">
    <property type="entry name" value="LPLAT_AGPAT-like"/>
    <property type="match status" value="1"/>
</dbReference>
<evidence type="ECO:0000259" key="5">
    <source>
        <dbReference type="SMART" id="SM00563"/>
    </source>
</evidence>
<reference evidence="6 7" key="1">
    <citation type="journal article" date="2014" name="Genome Announc.">
        <title>Genome Sequence and Methylome of Soil Bacterium Gemmatirosa kalamazoonensis KBS708T, a Member of the Rarely Cultivated Gemmatimonadetes Phylum.</title>
        <authorList>
            <person name="Debruyn J.M."/>
            <person name="Radosevich M."/>
            <person name="Wommack K.E."/>
            <person name="Polson S.W."/>
            <person name="Hauser L.J."/>
            <person name="Fawaz M.N."/>
            <person name="Korlach J."/>
            <person name="Tsai Y.C."/>
        </authorList>
    </citation>
    <scope>NUCLEOTIDE SEQUENCE [LARGE SCALE GENOMIC DNA]</scope>
    <source>
        <strain evidence="6 7">KBS708</strain>
    </source>
</reference>
<dbReference type="AlphaFoldDB" id="W0R9Y8"/>
<organism evidence="6 7">
    <name type="scientific">Gemmatirosa kalamazoonensis</name>
    <dbReference type="NCBI Taxonomy" id="861299"/>
    <lineage>
        <taxon>Bacteria</taxon>
        <taxon>Pseudomonadati</taxon>
        <taxon>Gemmatimonadota</taxon>
        <taxon>Gemmatimonadia</taxon>
        <taxon>Gemmatimonadales</taxon>
        <taxon>Gemmatimonadaceae</taxon>
        <taxon>Gemmatirosa</taxon>
    </lineage>
</organism>
<evidence type="ECO:0000256" key="4">
    <source>
        <dbReference type="SAM" id="MobiDB-lite"/>
    </source>
</evidence>
<dbReference type="KEGG" id="gba:J421_0084"/>